<dbReference type="RefSeq" id="WP_090650767.1">
    <property type="nucleotide sequence ID" value="NZ_CBCRYE010000008.1"/>
</dbReference>
<dbReference type="EMBL" id="FMTS01000010">
    <property type="protein sequence ID" value="SCW83061.1"/>
    <property type="molecule type" value="Genomic_DNA"/>
</dbReference>
<keyword evidence="1" id="KW-0472">Membrane</keyword>
<evidence type="ECO:0000313" key="4">
    <source>
        <dbReference type="Proteomes" id="UP000199150"/>
    </source>
</evidence>
<gene>
    <name evidence="3" type="ORF">SAMN02927928_0050</name>
</gene>
<dbReference type="InterPro" id="IPR028087">
    <property type="entry name" value="Tad_N"/>
</dbReference>
<dbReference type="AlphaFoldDB" id="A0A1G4TP11"/>
<feature type="domain" description="Putative Flp pilus-assembly TadG-like N-terminal" evidence="2">
    <location>
        <begin position="15"/>
        <end position="61"/>
    </location>
</feature>
<protein>
    <submittedName>
        <fullName evidence="3">Putative Flp pilus-assembly TadE/G-like</fullName>
    </submittedName>
</protein>
<name>A0A1G4TP11_9CAUL</name>
<evidence type="ECO:0000259" key="2">
    <source>
        <dbReference type="Pfam" id="PF13400"/>
    </source>
</evidence>
<accession>A0A1G4TP11</accession>
<dbReference type="Pfam" id="PF13400">
    <property type="entry name" value="Tad"/>
    <property type="match status" value="1"/>
</dbReference>
<dbReference type="Proteomes" id="UP000199150">
    <property type="component" value="Unassembled WGS sequence"/>
</dbReference>
<keyword evidence="1" id="KW-0812">Transmembrane</keyword>
<organism evidence="3 4">
    <name type="scientific">Asticcacaulis taihuensis</name>
    <dbReference type="NCBI Taxonomy" id="260084"/>
    <lineage>
        <taxon>Bacteria</taxon>
        <taxon>Pseudomonadati</taxon>
        <taxon>Pseudomonadota</taxon>
        <taxon>Alphaproteobacteria</taxon>
        <taxon>Caulobacterales</taxon>
        <taxon>Caulobacteraceae</taxon>
        <taxon>Asticcacaulis</taxon>
    </lineage>
</organism>
<dbReference type="OrthoDB" id="7628565at2"/>
<proteinExistence type="predicted"/>
<reference evidence="4" key="1">
    <citation type="submission" date="2016-10" db="EMBL/GenBank/DDBJ databases">
        <authorList>
            <person name="Varghese N."/>
            <person name="Submissions S."/>
        </authorList>
    </citation>
    <scope>NUCLEOTIDE SEQUENCE [LARGE SCALE GENOMIC DNA]</scope>
    <source>
        <strain evidence="4">CGMCC 1.3431</strain>
    </source>
</reference>
<evidence type="ECO:0000313" key="3">
    <source>
        <dbReference type="EMBL" id="SCW83061.1"/>
    </source>
</evidence>
<keyword evidence="4" id="KW-1185">Reference proteome</keyword>
<evidence type="ECO:0000256" key="1">
    <source>
        <dbReference type="SAM" id="Phobius"/>
    </source>
</evidence>
<dbReference type="STRING" id="260084.SAMN02927928_0050"/>
<feature type="transmembrane region" description="Helical" evidence="1">
    <location>
        <begin position="17"/>
        <end position="36"/>
    </location>
</feature>
<sequence length="405" mass="42046">MKSGIIKQWLTDCRGNVAIIATLTAIPLMFAAFGIIELSSASGERASLQEAVDAGALAGAGRLSMANTAAQTPIDTAVTVAQQSAARSRLRSKAAFNAAIDGKSSTITVTGAADHKALIGFLGFGDTTLTARATAENLGSVPLCVLQTGAGGIRLENNARIRAIGCAIHANQNIRVKSSAMIQAERTQAVGTVEGPVSPAGNGGALPISDPFAALSLTPPQDCIGKPERITQKKGETLILPPGVHCEHFMIDKDATLILQPGDHYFMDDLEAHENAVIKGDDVALIFGSTKKINFADRAMVQLSARKSGPFAGFLIITTRDNHQVFSIASDNVSKLLGTIYIPDAELNIATTGSVAQDSAWSIIVADTLTLTKNPVLVINNGYAGSSVPVPQGVGPGYSAPVLSH</sequence>
<keyword evidence="1" id="KW-1133">Transmembrane helix</keyword>